<dbReference type="GO" id="GO:0005975">
    <property type="term" value="P:carbohydrate metabolic process"/>
    <property type="evidence" value="ECO:0007669"/>
    <property type="project" value="InterPro"/>
</dbReference>
<reference evidence="6 7" key="1">
    <citation type="submission" date="2018-06" db="EMBL/GenBank/DDBJ databases">
        <authorList>
            <consortium name="Pathogen Informatics"/>
            <person name="Doyle S."/>
        </authorList>
    </citation>
    <scope>NUCLEOTIDE SEQUENCE [LARGE SCALE GENOMIC DNA]</scope>
    <source>
        <strain evidence="6 7">NCTC13335</strain>
    </source>
</reference>
<dbReference type="PRINTS" id="PR00738">
    <property type="entry name" value="GLHYDRLASE20"/>
</dbReference>
<accession>A0A377IZU2</accession>
<comment type="similarity">
    <text evidence="1">Belongs to the glycosyl hydrolase 20 family.</text>
</comment>
<dbReference type="Proteomes" id="UP000255264">
    <property type="component" value="Unassembled WGS sequence"/>
</dbReference>
<evidence type="ECO:0000256" key="2">
    <source>
        <dbReference type="ARBA" id="ARBA00022801"/>
    </source>
</evidence>
<proteinExistence type="inferred from homology"/>
<dbReference type="InterPro" id="IPR017853">
    <property type="entry name" value="GH"/>
</dbReference>
<dbReference type="InterPro" id="IPR025705">
    <property type="entry name" value="Beta_hexosaminidase_sua/sub"/>
</dbReference>
<evidence type="ECO:0000256" key="1">
    <source>
        <dbReference type="ARBA" id="ARBA00006285"/>
    </source>
</evidence>
<keyword evidence="4" id="KW-0732">Signal</keyword>
<dbReference type="InterPro" id="IPR052764">
    <property type="entry name" value="GH20_Enzymes"/>
</dbReference>
<keyword evidence="6" id="KW-0326">Glycosidase</keyword>
<keyword evidence="7" id="KW-1185">Reference proteome</keyword>
<dbReference type="EC" id="3.2.1.52" evidence="6"/>
<organism evidence="6 7">
    <name type="scientific">Haemophilus pittmaniae</name>
    <dbReference type="NCBI Taxonomy" id="249188"/>
    <lineage>
        <taxon>Bacteria</taxon>
        <taxon>Pseudomonadati</taxon>
        <taxon>Pseudomonadota</taxon>
        <taxon>Gammaproteobacteria</taxon>
        <taxon>Pasteurellales</taxon>
        <taxon>Pasteurellaceae</taxon>
        <taxon>Haemophilus</taxon>
    </lineage>
</organism>
<dbReference type="GO" id="GO:0004563">
    <property type="term" value="F:beta-N-acetylhexosaminidase activity"/>
    <property type="evidence" value="ECO:0007669"/>
    <property type="project" value="UniProtKB-EC"/>
</dbReference>
<dbReference type="SUPFAM" id="SSF51445">
    <property type="entry name" value="(Trans)glycosidases"/>
    <property type="match status" value="1"/>
</dbReference>
<dbReference type="PANTHER" id="PTHR43678">
    <property type="entry name" value="PUTATIVE (AFU_ORTHOLOGUE AFUA_2G00640)-RELATED"/>
    <property type="match status" value="1"/>
</dbReference>
<dbReference type="EMBL" id="UGHS01000004">
    <property type="protein sequence ID" value="STO93683.1"/>
    <property type="molecule type" value="Genomic_DNA"/>
</dbReference>
<sequence>MKKSFLLLLGALISFNGRAEISSPIENSQAVVQTYPKESGLMLDIARHFYPPEVIKSFIDTLSEAGGTFLHLHFSDDENYALESELLNQRVDGAIQKNGIYINPHTQKPFLSYQQIKDIKDYAKLKGIEIIPELDSPAHMRGIFRLLQNAKGKDYVQSVASPQVSDEINMTNPQSIAFIQDLLDEVINVFANSSRHIHIGGDEFGYDINNNEEFIGYANTLTEFLRQKGLKARMWNDGLIKKNLDKLDSSIEITYWSFDGDKQDQQEVKRLRSARAALPDLLAKGFKVLNYNSYYLYLTPESATAFPKDAEFAKNDLLKNWDLGVWDGENKQNKVANSENLIGAALSIWGENAKALKSENIQKDSKPLLKAVIQKTNLASQ</sequence>
<feature type="signal peptide" evidence="4">
    <location>
        <begin position="1"/>
        <end position="19"/>
    </location>
</feature>
<protein>
    <submittedName>
        <fullName evidence="6">Beta-N-acetylhexosaminidase</fullName>
        <ecNumber evidence="6">3.2.1.52</ecNumber>
    </submittedName>
</protein>
<evidence type="ECO:0000259" key="5">
    <source>
        <dbReference type="Pfam" id="PF00728"/>
    </source>
</evidence>
<evidence type="ECO:0000256" key="4">
    <source>
        <dbReference type="SAM" id="SignalP"/>
    </source>
</evidence>
<evidence type="ECO:0000313" key="6">
    <source>
        <dbReference type="EMBL" id="STO93683.1"/>
    </source>
</evidence>
<dbReference type="AlphaFoldDB" id="A0A377IZU2"/>
<dbReference type="Pfam" id="PF00728">
    <property type="entry name" value="Glyco_hydro_20"/>
    <property type="match status" value="1"/>
</dbReference>
<dbReference type="PANTHER" id="PTHR43678:SF1">
    <property type="entry name" value="BETA-N-ACETYLHEXOSAMINIDASE"/>
    <property type="match status" value="1"/>
</dbReference>
<gene>
    <name evidence="6" type="primary">strH</name>
    <name evidence="6" type="ORF">NCTC13335_01578</name>
</gene>
<name>A0A377IZU2_9PAST</name>
<keyword evidence="2 6" id="KW-0378">Hydrolase</keyword>
<dbReference type="InterPro" id="IPR015883">
    <property type="entry name" value="Glyco_hydro_20_cat"/>
</dbReference>
<feature type="domain" description="Glycoside hydrolase family 20 catalytic" evidence="5">
    <location>
        <begin position="40"/>
        <end position="354"/>
    </location>
</feature>
<evidence type="ECO:0000313" key="7">
    <source>
        <dbReference type="Proteomes" id="UP000255264"/>
    </source>
</evidence>
<feature type="active site" description="Proton donor" evidence="3">
    <location>
        <position position="203"/>
    </location>
</feature>
<evidence type="ECO:0000256" key="3">
    <source>
        <dbReference type="PIRSR" id="PIRSR625705-1"/>
    </source>
</evidence>
<dbReference type="Gene3D" id="3.20.20.80">
    <property type="entry name" value="Glycosidases"/>
    <property type="match status" value="1"/>
</dbReference>
<feature type="chain" id="PRO_5016886340" evidence="4">
    <location>
        <begin position="20"/>
        <end position="381"/>
    </location>
</feature>